<accession>A0ABX8K0X7</accession>
<proteinExistence type="predicted"/>
<reference evidence="1 2" key="1">
    <citation type="submission" date="2021-06" db="EMBL/GenBank/DDBJ databases">
        <title>Leclercia pneumoniae sp. nov.</title>
        <authorList>
            <person name="Hoenemann M."/>
            <person name="Viehweger A."/>
            <person name="Dietze N."/>
        </authorList>
    </citation>
    <scope>NUCLEOTIDE SEQUENCE [LARGE SCALE GENOMIC DNA]</scope>
    <source>
        <strain evidence="2">49125</strain>
    </source>
</reference>
<evidence type="ECO:0000313" key="2">
    <source>
        <dbReference type="Proteomes" id="UP000683497"/>
    </source>
</evidence>
<organism evidence="1 2">
    <name type="scientific">Leclercia pneumoniae</name>
    <dbReference type="NCBI Taxonomy" id="2815358"/>
    <lineage>
        <taxon>Bacteria</taxon>
        <taxon>Pseudomonadati</taxon>
        <taxon>Pseudomonadota</taxon>
        <taxon>Gammaproteobacteria</taxon>
        <taxon>Enterobacterales</taxon>
        <taxon>Enterobacteriaceae</taxon>
        <taxon>Leclercia</taxon>
    </lineage>
</organism>
<keyword evidence="2" id="KW-1185">Reference proteome</keyword>
<dbReference type="Proteomes" id="UP000683497">
    <property type="component" value="Chromosome"/>
</dbReference>
<dbReference type="RefSeq" id="WP_207292248.1">
    <property type="nucleotide sequence ID" value="NZ_CP071383.1"/>
</dbReference>
<gene>
    <name evidence="1" type="ORF">KQ929_04645</name>
</gene>
<evidence type="ECO:0000313" key="1">
    <source>
        <dbReference type="EMBL" id="QWW80539.1"/>
    </source>
</evidence>
<protein>
    <submittedName>
        <fullName evidence="1">Capsid protein</fullName>
    </submittedName>
</protein>
<dbReference type="EMBL" id="CP076838">
    <property type="protein sequence ID" value="QWW80539.1"/>
    <property type="molecule type" value="Genomic_DNA"/>
</dbReference>
<dbReference type="Gene3D" id="1.20.58.1090">
    <property type="entry name" value="Phage polarity suppression protein monomer"/>
    <property type="match status" value="1"/>
</dbReference>
<sequence length="267" mass="29891">MKKDTLTAMMNTFGSTQDEKTRTLLENIMKTVNAEASQKATASMDNALQSFSQAKAAHTESMLKLNDIGAAITRSEKERQSALDESAEAEQNWRTRFRQLRGVMTPELKAEHSQRVAGRELAEEFTALIGELETDKSSAMLDACRSGKEYVIAHQEAFSVCANNAWSAVMENISPALVRAFSLRLRELEMKGDENASSTLIQELGVHLLTQSRFYSFNMEQEPVLSQLGLHRPALTGVDMELYKSPARRMKLGKELAEKKQAQRNNK</sequence>
<name>A0ABX8K0X7_9ENTR</name>